<evidence type="ECO:0000259" key="8">
    <source>
        <dbReference type="PROSITE" id="PS50966"/>
    </source>
</evidence>
<dbReference type="InterPro" id="IPR031052">
    <property type="entry name" value="FHY3/FAR1"/>
</dbReference>
<evidence type="ECO:0000313" key="10">
    <source>
        <dbReference type="Proteomes" id="UP001341281"/>
    </source>
</evidence>
<evidence type="ECO:0000256" key="2">
    <source>
        <dbReference type="ARBA" id="ARBA00022723"/>
    </source>
</evidence>
<evidence type="ECO:0000256" key="7">
    <source>
        <dbReference type="SAM" id="MobiDB-lite"/>
    </source>
</evidence>
<organism evidence="9 10">
    <name type="scientific">Paspalum notatum var. saurae</name>
    <dbReference type="NCBI Taxonomy" id="547442"/>
    <lineage>
        <taxon>Eukaryota</taxon>
        <taxon>Viridiplantae</taxon>
        <taxon>Streptophyta</taxon>
        <taxon>Embryophyta</taxon>
        <taxon>Tracheophyta</taxon>
        <taxon>Spermatophyta</taxon>
        <taxon>Magnoliopsida</taxon>
        <taxon>Liliopsida</taxon>
        <taxon>Poales</taxon>
        <taxon>Poaceae</taxon>
        <taxon>PACMAD clade</taxon>
        <taxon>Panicoideae</taxon>
        <taxon>Andropogonodae</taxon>
        <taxon>Paspaleae</taxon>
        <taxon>Paspalinae</taxon>
        <taxon>Paspalum</taxon>
    </lineage>
</organism>
<proteinExistence type="inferred from homology"/>
<dbReference type="GO" id="GO:0006355">
    <property type="term" value="P:regulation of DNA-templated transcription"/>
    <property type="evidence" value="ECO:0007669"/>
    <property type="project" value="UniProtKB-UniRule"/>
</dbReference>
<feature type="compositionally biased region" description="Acidic residues" evidence="7">
    <location>
        <begin position="852"/>
        <end position="864"/>
    </location>
</feature>
<dbReference type="Pfam" id="PF04434">
    <property type="entry name" value="SWIM"/>
    <property type="match status" value="1"/>
</dbReference>
<evidence type="ECO:0000256" key="6">
    <source>
        <dbReference type="RuleBase" id="RU367018"/>
    </source>
</evidence>
<dbReference type="InterPro" id="IPR018289">
    <property type="entry name" value="MULE_transposase_dom"/>
</dbReference>
<keyword evidence="2 6" id="KW-0479">Metal-binding</keyword>
<feature type="region of interest" description="Disordered" evidence="7">
    <location>
        <begin position="817"/>
        <end position="875"/>
    </location>
</feature>
<evidence type="ECO:0000256" key="1">
    <source>
        <dbReference type="ARBA" id="ARBA00005889"/>
    </source>
</evidence>
<accession>A0AAQ3X0G1</accession>
<comment type="similarity">
    <text evidence="1 6">Belongs to the FHY3/FAR1 family.</text>
</comment>
<evidence type="ECO:0000256" key="3">
    <source>
        <dbReference type="ARBA" id="ARBA00022771"/>
    </source>
</evidence>
<keyword evidence="3 5" id="KW-0863">Zinc-finger</keyword>
<dbReference type="SMART" id="SM00575">
    <property type="entry name" value="ZnF_PMZ"/>
    <property type="match status" value="1"/>
</dbReference>
<comment type="function">
    <text evidence="6">Putative transcription activator involved in regulating light control of development.</text>
</comment>
<protein>
    <recommendedName>
        <fullName evidence="6">Protein FAR1-RELATED SEQUENCE</fullName>
    </recommendedName>
</protein>
<keyword evidence="6" id="KW-0539">Nucleus</keyword>
<dbReference type="Proteomes" id="UP001341281">
    <property type="component" value="Chromosome 06"/>
</dbReference>
<dbReference type="PROSITE" id="PS50966">
    <property type="entry name" value="ZF_SWIM"/>
    <property type="match status" value="1"/>
</dbReference>
<dbReference type="InterPro" id="IPR007527">
    <property type="entry name" value="Znf_SWIM"/>
</dbReference>
<dbReference type="GO" id="GO:0005634">
    <property type="term" value="C:nucleus"/>
    <property type="evidence" value="ECO:0007669"/>
    <property type="project" value="UniProtKB-SubCell"/>
</dbReference>
<dbReference type="InterPro" id="IPR006564">
    <property type="entry name" value="Znf_PMZ"/>
</dbReference>
<dbReference type="PANTHER" id="PTHR31669:SF217">
    <property type="entry name" value="PROTEIN FAR1-RELATED SEQUENCE"/>
    <property type="match status" value="1"/>
</dbReference>
<dbReference type="Pfam" id="PF10551">
    <property type="entry name" value="MULE"/>
    <property type="match status" value="1"/>
</dbReference>
<comment type="subcellular location">
    <subcellularLocation>
        <location evidence="6">Nucleus</location>
    </subcellularLocation>
</comment>
<sequence length="875" mass="99538">MATPPVAGRSTPNPEAGVYATPLVRASPIRALITPLPDLRAPGCDEIESEDSGRVTGGLQHAPLRTIGSAEMDTPHIRQSHAKTIDPSIVPASGMVFRSVDEAHKFYLRYAYEARFPLKRYRGAKSHKWLNCSMEEKCAERTVDNPKVRKTSSKRMGRKAVMKLKFIYDDAGENVVSSHDPAYREFIGTMQDSRVQQHCIMDLVTEMHGVLSLSQLHHRTGAARRRENNSNDVAKLLEFFTECRKQNPQFFCDFQLEDDGKIKSIFWSHASQQGEYADFGDAVTFDTTHKTNLYGKLLGMFLGANNHLQCTTFGFVLLEEETIETFEWAFKAFKMCMGGTGRGSRPSDVGCARGVFPNTIHRLCLWHVQNRFRTHLNELYKRFEDRDFKAKFQSIIHHPLTPFEFEAAWEWMPDEFSLRDDTTLKSLHEIRKEWIPAFFKNDFCGVMVSTQRSESMNKVVKNSHVDANTPLHEFAKQMMKMMYERKMKEATEALACKGQRETNTLYPFEIRVARAYTRAVMCRFEESMKYSTAYKIVPDPDGGRDDYLVRHTNRSNKIVWGQHEFKLKTDMDAGKYCCECKQWEHTGLLCVHLIKAFTHLQIERIPKEYVMKRYTTNAKVDVLFHRDDKKMQGKDGETALGRRNVVMLKTMKVVTLSGMSEVRKNMALVVLDKLIEDMERVAPDINGEENCLNNDGVDCQDDGASAEEGRGQGLAVQRNDNLSVCGEVAANAEQQTADAGETVRLHPIFEAISLEKPDRAKPKGRTIKENEASSLKLGAKGEKKKNRKCKKCGVADGHNSRTCLTLEENRVRLANMVGRKRGRPPSSRNKSAISAAHWIETSTSKKRSVELSDNEDTDDSDMETDGFRREMMKCS</sequence>
<evidence type="ECO:0000256" key="4">
    <source>
        <dbReference type="ARBA" id="ARBA00022833"/>
    </source>
</evidence>
<feature type="compositionally biased region" description="Basic and acidic residues" evidence="7">
    <location>
        <begin position="865"/>
        <end position="875"/>
    </location>
</feature>
<dbReference type="PANTHER" id="PTHR31669">
    <property type="entry name" value="PROTEIN FAR1-RELATED SEQUENCE 10-RELATED"/>
    <property type="match status" value="1"/>
</dbReference>
<dbReference type="GO" id="GO:0008270">
    <property type="term" value="F:zinc ion binding"/>
    <property type="evidence" value="ECO:0007669"/>
    <property type="project" value="UniProtKB-UniRule"/>
</dbReference>
<keyword evidence="10" id="KW-1185">Reference proteome</keyword>
<name>A0AAQ3X0G1_PASNO</name>
<feature type="domain" description="SWIM-type" evidence="8">
    <location>
        <begin position="565"/>
        <end position="601"/>
    </location>
</feature>
<evidence type="ECO:0000313" key="9">
    <source>
        <dbReference type="EMBL" id="WVZ80877.1"/>
    </source>
</evidence>
<keyword evidence="4 6" id="KW-0862">Zinc</keyword>
<dbReference type="AlphaFoldDB" id="A0AAQ3X0G1"/>
<reference evidence="9 10" key="1">
    <citation type="submission" date="2024-02" db="EMBL/GenBank/DDBJ databases">
        <title>High-quality chromosome-scale genome assembly of Pensacola bahiagrass (Paspalum notatum Flugge var. saurae).</title>
        <authorList>
            <person name="Vega J.M."/>
            <person name="Podio M."/>
            <person name="Orjuela J."/>
            <person name="Siena L.A."/>
            <person name="Pessino S.C."/>
            <person name="Combes M.C."/>
            <person name="Mariac C."/>
            <person name="Albertini E."/>
            <person name="Pupilli F."/>
            <person name="Ortiz J.P.A."/>
            <person name="Leblanc O."/>
        </authorList>
    </citation>
    <scope>NUCLEOTIDE SEQUENCE [LARGE SCALE GENOMIC DNA]</scope>
    <source>
        <strain evidence="9">R1</strain>
        <tissue evidence="9">Leaf</tissue>
    </source>
</reference>
<dbReference type="EMBL" id="CP144750">
    <property type="protein sequence ID" value="WVZ80877.1"/>
    <property type="molecule type" value="Genomic_DNA"/>
</dbReference>
<evidence type="ECO:0000256" key="5">
    <source>
        <dbReference type="PROSITE-ProRule" id="PRU00325"/>
    </source>
</evidence>
<gene>
    <name evidence="9" type="ORF">U9M48_028318</name>
</gene>